<dbReference type="EMBL" id="JAVRHT010000037">
    <property type="protein sequence ID" value="MDT0632774.1"/>
    <property type="molecule type" value="Genomic_DNA"/>
</dbReference>
<dbReference type="PANTHER" id="PTHR42951">
    <property type="entry name" value="METALLO-BETA-LACTAMASE DOMAIN-CONTAINING"/>
    <property type="match status" value="1"/>
</dbReference>
<dbReference type="PROSITE" id="PS51318">
    <property type="entry name" value="TAT"/>
    <property type="match status" value="1"/>
</dbReference>
<comment type="caution">
    <text evidence="3">The sequence shown here is derived from an EMBL/GenBank/DDBJ whole genome shotgun (WGS) entry which is preliminary data.</text>
</comment>
<dbReference type="PANTHER" id="PTHR42951:SF4">
    <property type="entry name" value="ACYL-COENZYME A THIOESTERASE MBLAC2"/>
    <property type="match status" value="1"/>
</dbReference>
<gene>
    <name evidence="3" type="ORF">RM540_13520</name>
</gene>
<accession>A0ABU3BU07</accession>
<feature type="domain" description="Metallo-beta-lactamase" evidence="2">
    <location>
        <begin position="52"/>
        <end position="229"/>
    </location>
</feature>
<dbReference type="InterPro" id="IPR050855">
    <property type="entry name" value="NDM-1-like"/>
</dbReference>
<dbReference type="SMART" id="SM00849">
    <property type="entry name" value="Lactamase_B"/>
    <property type="match status" value="1"/>
</dbReference>
<evidence type="ECO:0000256" key="1">
    <source>
        <dbReference type="ARBA" id="ARBA00005250"/>
    </source>
</evidence>
<name>A0ABU3BU07_9BACT</name>
<evidence type="ECO:0000313" key="4">
    <source>
        <dbReference type="Proteomes" id="UP001267426"/>
    </source>
</evidence>
<dbReference type="InterPro" id="IPR036866">
    <property type="entry name" value="RibonucZ/Hydroxyglut_hydro"/>
</dbReference>
<comment type="similarity">
    <text evidence="1">Belongs to the metallo-beta-lactamase superfamily. Class-B beta-lactamase family.</text>
</comment>
<dbReference type="InterPro" id="IPR006311">
    <property type="entry name" value="TAT_signal"/>
</dbReference>
<dbReference type="Gene3D" id="3.60.15.10">
    <property type="entry name" value="Ribonuclease Z/Hydroxyacylglutathione hydrolase-like"/>
    <property type="match status" value="1"/>
</dbReference>
<evidence type="ECO:0000313" key="3">
    <source>
        <dbReference type="EMBL" id="MDT0632774.1"/>
    </source>
</evidence>
<dbReference type="RefSeq" id="WP_311664991.1">
    <property type="nucleotide sequence ID" value="NZ_JAVRHT010000037.1"/>
</dbReference>
<protein>
    <submittedName>
        <fullName evidence="3">MBL fold metallo-hydrolase</fullName>
    </submittedName>
</protein>
<dbReference type="SUPFAM" id="SSF56281">
    <property type="entry name" value="Metallo-hydrolase/oxidoreductase"/>
    <property type="match status" value="1"/>
</dbReference>
<dbReference type="CDD" id="cd16282">
    <property type="entry name" value="metallo-hydrolase-like_MBL-fold"/>
    <property type="match status" value="1"/>
</dbReference>
<organism evidence="3 4">
    <name type="scientific">Rubrivirga litoralis</name>
    <dbReference type="NCBI Taxonomy" id="3075598"/>
    <lineage>
        <taxon>Bacteria</taxon>
        <taxon>Pseudomonadati</taxon>
        <taxon>Rhodothermota</taxon>
        <taxon>Rhodothermia</taxon>
        <taxon>Rhodothermales</taxon>
        <taxon>Rubricoccaceae</taxon>
        <taxon>Rubrivirga</taxon>
    </lineage>
</organism>
<dbReference type="Proteomes" id="UP001267426">
    <property type="component" value="Unassembled WGS sequence"/>
</dbReference>
<dbReference type="Pfam" id="PF00753">
    <property type="entry name" value="Lactamase_B"/>
    <property type="match status" value="1"/>
</dbReference>
<evidence type="ECO:0000259" key="2">
    <source>
        <dbReference type="SMART" id="SM00849"/>
    </source>
</evidence>
<sequence>MPLSRRQFLARTSVAAAGLPLAAPALRAAVRPARRAEFTPIRRGVGFFSGRGGTIGYLQTPDALVAVDAQFPESAEAFLAGLRDGSARGLDLLVNTHHHGDHTAGNAVLAPVADIHVAHEAVPGLQRAAAVQRGTYDAQRYPSETYARTWSAEVGGEVVALRYLGPAHTCGDSVVHFERADVVHMGDLVFNRRQPFIDAGAGASVAGWIDVLEATHGAFSDDTVFVFGHAGEGYPVTGGRSELLVMRDFLGAAREAVAQALAAGRSAEQIVGAEVPGFEAWGPMPARVVDPIAAELAP</sequence>
<proteinExistence type="inferred from homology"/>
<keyword evidence="4" id="KW-1185">Reference proteome</keyword>
<dbReference type="InterPro" id="IPR001279">
    <property type="entry name" value="Metallo-B-lactamas"/>
</dbReference>
<reference evidence="3 4" key="1">
    <citation type="submission" date="2023-09" db="EMBL/GenBank/DDBJ databases">
        <authorList>
            <person name="Rey-Velasco X."/>
        </authorList>
    </citation>
    <scope>NUCLEOTIDE SEQUENCE [LARGE SCALE GENOMIC DNA]</scope>
    <source>
        <strain evidence="3 4">F394</strain>
    </source>
</reference>